<proteinExistence type="inferred from homology"/>
<name>D5BUZ6_NITHN</name>
<organism evidence="9 10">
    <name type="scientific">Nitrosococcus halophilus (strain Nc4)</name>
    <dbReference type="NCBI Taxonomy" id="472759"/>
    <lineage>
        <taxon>Bacteria</taxon>
        <taxon>Pseudomonadati</taxon>
        <taxon>Pseudomonadota</taxon>
        <taxon>Gammaproteobacteria</taxon>
        <taxon>Chromatiales</taxon>
        <taxon>Chromatiaceae</taxon>
        <taxon>Nitrosococcus</taxon>
    </lineage>
</organism>
<keyword evidence="5" id="KW-0812">Transmembrane</keyword>
<dbReference type="Gene3D" id="1.10.287.470">
    <property type="entry name" value="Helix hairpin bin"/>
    <property type="match status" value="1"/>
</dbReference>
<evidence type="ECO:0000256" key="1">
    <source>
        <dbReference type="ARBA" id="ARBA00004196"/>
    </source>
</evidence>
<evidence type="ECO:0000259" key="8">
    <source>
        <dbReference type="Pfam" id="PF25954"/>
    </source>
</evidence>
<reference evidence="10" key="1">
    <citation type="submission" date="2010-04" db="EMBL/GenBank/DDBJ databases">
        <title>Complete genome sequence of Nitrosococcus halophilus Nc4, a salt-adapted, aerobic obligate ammonia-oxidizing sulfur purple bacterium.</title>
        <authorList>
            <consortium name="US DOE Joint Genome Institute"/>
            <person name="Campbell M.A."/>
            <person name="Malfatti S.A."/>
            <person name="Chain P.S.G."/>
            <person name="Heidelberg J.F."/>
            <person name="Ward B.B."/>
            <person name="Klotz M.G."/>
        </authorList>
    </citation>
    <scope>NUCLEOTIDE SEQUENCE [LARGE SCALE GENOMIC DNA]</scope>
    <source>
        <strain evidence="10">Nc4</strain>
    </source>
</reference>
<keyword evidence="10" id="KW-1185">Reference proteome</keyword>
<sequence>MTNNATERSDDISQVLGLGSHSTGRKRWKWLLAAMAVLALTGIVVTYQSAGNSPKTQFKTAQAQWGNLTVTVTATGTLEPVNQVDVGSELSGTIETVEVDYNHQIERGQVLARLDTDRLEAEVIQARASLDSAKAKEQEAKATVLETRLRFERCQKLAQRQLCSQEELDTTRAAYARAQAAEASAKAQVAVARATLDTHETDLAKAVIRSPISGIVLVRAVEPGQTVAASFQTPVLFTLAEDLTQMELHVDVDEADVGQVKEGQRATFTVDAYPGRIFSAQITQVRYGAQEIDGVITYETVLRVNNSDLSLRPGMTATADIVVEQVENALLIPNRALRFTPPVQDKPSTSNRGLIGYLFPHPSRSPSKQRPEVNGNPQQQRVWSLQEGRPTALPITIGATDGIMTQVLEGEIEPGTVLVTDTLPRPS</sequence>
<feature type="transmembrane region" description="Helical" evidence="5">
    <location>
        <begin position="30"/>
        <end position="50"/>
    </location>
</feature>
<dbReference type="OrthoDB" id="9791520at2"/>
<dbReference type="EMBL" id="CP001798">
    <property type="protein sequence ID" value="ADE15346.1"/>
    <property type="molecule type" value="Genomic_DNA"/>
</dbReference>
<keyword evidence="5" id="KW-0472">Membrane</keyword>
<gene>
    <name evidence="9" type="ordered locus">Nhal_2258</name>
</gene>
<evidence type="ECO:0000256" key="5">
    <source>
        <dbReference type="SAM" id="Phobius"/>
    </source>
</evidence>
<dbReference type="KEGG" id="nhl:Nhal_2258"/>
<dbReference type="Gene3D" id="2.40.50.100">
    <property type="match status" value="1"/>
</dbReference>
<feature type="domain" description="Multidrug resistance protein MdtA-like alpha-helical hairpin" evidence="6">
    <location>
        <begin position="130"/>
        <end position="197"/>
    </location>
</feature>
<evidence type="ECO:0000256" key="4">
    <source>
        <dbReference type="SAM" id="MobiDB-lite"/>
    </source>
</evidence>
<dbReference type="STRING" id="472759.Nhal_2258"/>
<evidence type="ECO:0000259" key="7">
    <source>
        <dbReference type="Pfam" id="PF25917"/>
    </source>
</evidence>
<evidence type="ECO:0000313" key="9">
    <source>
        <dbReference type="EMBL" id="ADE15346.1"/>
    </source>
</evidence>
<feature type="domain" description="Multidrug resistance protein MdtA-like barrel-sandwich hybrid" evidence="7">
    <location>
        <begin position="82"/>
        <end position="236"/>
    </location>
</feature>
<dbReference type="Proteomes" id="UP000001844">
    <property type="component" value="Chromosome"/>
</dbReference>
<feature type="domain" description="CusB-like beta-barrel" evidence="8">
    <location>
        <begin position="248"/>
        <end position="321"/>
    </location>
</feature>
<evidence type="ECO:0000313" key="10">
    <source>
        <dbReference type="Proteomes" id="UP000001844"/>
    </source>
</evidence>
<feature type="region of interest" description="Disordered" evidence="4">
    <location>
        <begin position="358"/>
        <end position="381"/>
    </location>
</feature>
<accession>D5BUZ6</accession>
<keyword evidence="5" id="KW-1133">Transmembrane helix</keyword>
<dbReference type="GO" id="GO:0016020">
    <property type="term" value="C:membrane"/>
    <property type="evidence" value="ECO:0007669"/>
    <property type="project" value="InterPro"/>
</dbReference>
<dbReference type="InterPro" id="IPR058624">
    <property type="entry name" value="MdtA-like_HH"/>
</dbReference>
<dbReference type="GO" id="GO:0022857">
    <property type="term" value="F:transmembrane transporter activity"/>
    <property type="evidence" value="ECO:0007669"/>
    <property type="project" value="InterPro"/>
</dbReference>
<comment type="similarity">
    <text evidence="2">Belongs to the membrane fusion protein (MFP) (TC 8.A.1) family.</text>
</comment>
<dbReference type="Pfam" id="PF25876">
    <property type="entry name" value="HH_MFP_RND"/>
    <property type="match status" value="1"/>
</dbReference>
<comment type="subcellular location">
    <subcellularLocation>
        <location evidence="1">Cell envelope</location>
    </subcellularLocation>
</comment>
<dbReference type="Pfam" id="PF25917">
    <property type="entry name" value="BSH_RND"/>
    <property type="match status" value="1"/>
</dbReference>
<dbReference type="SUPFAM" id="SSF111369">
    <property type="entry name" value="HlyD-like secretion proteins"/>
    <property type="match status" value="1"/>
</dbReference>
<dbReference type="Gene3D" id="2.40.30.170">
    <property type="match status" value="1"/>
</dbReference>
<dbReference type="NCBIfam" id="TIGR01730">
    <property type="entry name" value="RND_mfp"/>
    <property type="match status" value="1"/>
</dbReference>
<dbReference type="InterPro" id="IPR050465">
    <property type="entry name" value="UPF0194_transport"/>
</dbReference>
<dbReference type="AlphaFoldDB" id="D5BUZ6"/>
<dbReference type="InterPro" id="IPR058625">
    <property type="entry name" value="MdtA-like_BSH"/>
</dbReference>
<dbReference type="InterPro" id="IPR006143">
    <property type="entry name" value="RND_pump_MFP"/>
</dbReference>
<dbReference type="RefSeq" id="WP_013033209.1">
    <property type="nucleotide sequence ID" value="NC_013960.1"/>
</dbReference>
<dbReference type="Pfam" id="PF25954">
    <property type="entry name" value="Beta-barrel_RND_2"/>
    <property type="match status" value="1"/>
</dbReference>
<evidence type="ECO:0000256" key="3">
    <source>
        <dbReference type="ARBA" id="ARBA00023054"/>
    </source>
</evidence>
<dbReference type="HOGENOM" id="CLU_018816_14_1_6"/>
<dbReference type="PANTHER" id="PTHR32347">
    <property type="entry name" value="EFFLUX SYSTEM COMPONENT YKNX-RELATED"/>
    <property type="match status" value="1"/>
</dbReference>
<dbReference type="InterPro" id="IPR058792">
    <property type="entry name" value="Beta-barrel_RND_2"/>
</dbReference>
<dbReference type="GO" id="GO:0030313">
    <property type="term" value="C:cell envelope"/>
    <property type="evidence" value="ECO:0007669"/>
    <property type="project" value="UniProtKB-SubCell"/>
</dbReference>
<evidence type="ECO:0000259" key="6">
    <source>
        <dbReference type="Pfam" id="PF25876"/>
    </source>
</evidence>
<dbReference type="eggNOG" id="COG0845">
    <property type="taxonomic scope" value="Bacteria"/>
</dbReference>
<protein>
    <submittedName>
        <fullName evidence="9">Efflux transporter, RND family, MFP subunit</fullName>
    </submittedName>
</protein>
<evidence type="ECO:0000256" key="2">
    <source>
        <dbReference type="ARBA" id="ARBA00009477"/>
    </source>
</evidence>
<dbReference type="PANTHER" id="PTHR32347:SF14">
    <property type="entry name" value="EFFLUX SYSTEM COMPONENT YKNX-RELATED"/>
    <property type="match status" value="1"/>
</dbReference>
<keyword evidence="3" id="KW-0175">Coiled coil</keyword>